<feature type="signal peptide" evidence="1">
    <location>
        <begin position="1"/>
        <end position="23"/>
    </location>
</feature>
<organism evidence="3 4">
    <name type="scientific">Sphingopyxis terrae subsp. terrae NBRC 15098</name>
    <dbReference type="NCBI Taxonomy" id="1219058"/>
    <lineage>
        <taxon>Bacteria</taxon>
        <taxon>Pseudomonadati</taxon>
        <taxon>Pseudomonadota</taxon>
        <taxon>Alphaproteobacteria</taxon>
        <taxon>Sphingomonadales</taxon>
        <taxon>Sphingomonadaceae</taxon>
        <taxon>Sphingopyxis</taxon>
    </lineage>
</organism>
<feature type="domain" description="Serine aminopeptidase S33" evidence="2">
    <location>
        <begin position="74"/>
        <end position="284"/>
    </location>
</feature>
<dbReference type="PANTHER" id="PTHR43265">
    <property type="entry name" value="ESTERASE ESTD"/>
    <property type="match status" value="1"/>
</dbReference>
<evidence type="ECO:0000313" key="4">
    <source>
        <dbReference type="Proteomes" id="UP000076234"/>
    </source>
</evidence>
<evidence type="ECO:0000313" key="3">
    <source>
        <dbReference type="EMBL" id="AMU94735.1"/>
    </source>
</evidence>
<keyword evidence="3" id="KW-0378">Hydrolase</keyword>
<dbReference type="EMBL" id="CP013342">
    <property type="protein sequence ID" value="AMU94735.1"/>
    <property type="molecule type" value="Genomic_DNA"/>
</dbReference>
<feature type="chain" id="PRO_5007502569" evidence="1">
    <location>
        <begin position="24"/>
        <end position="324"/>
    </location>
</feature>
<dbReference type="KEGG" id="ster:AOA14_08995"/>
<dbReference type="AlphaFoldDB" id="A0A142VZM4"/>
<evidence type="ECO:0000256" key="1">
    <source>
        <dbReference type="SAM" id="SignalP"/>
    </source>
</evidence>
<reference evidence="4" key="1">
    <citation type="submission" date="2015-11" db="EMBL/GenBank/DDBJ databases">
        <title>Complete genome sequence of a polyethylene glycol-degrading strain Sphingopyxis terrae strain 203-1 (NBRC 15098).</title>
        <authorList>
            <person name="Yoshiyuki O."/>
            <person name="Shouta N."/>
            <person name="Nagata Y."/>
            <person name="Numata M."/>
            <person name="Tsuchikane K."/>
            <person name="Hosoyama A."/>
            <person name="Yamazoe A."/>
            <person name="Tsuda M."/>
            <person name="Fujita N."/>
            <person name="Kawai F."/>
        </authorList>
    </citation>
    <scope>NUCLEOTIDE SEQUENCE [LARGE SCALE GENOMIC DNA]</scope>
    <source>
        <strain evidence="4">203-1</strain>
    </source>
</reference>
<dbReference type="InterPro" id="IPR029058">
    <property type="entry name" value="AB_hydrolase_fold"/>
</dbReference>
<dbReference type="SUPFAM" id="SSF53474">
    <property type="entry name" value="alpha/beta-Hydrolases"/>
    <property type="match status" value="1"/>
</dbReference>
<protein>
    <submittedName>
        <fullName evidence="3">Hydrolase</fullName>
    </submittedName>
</protein>
<dbReference type="InterPro" id="IPR022742">
    <property type="entry name" value="Hydrolase_4"/>
</dbReference>
<name>A0A142VZM4_9SPHN</name>
<sequence length="324" mass="33064">MKNRIAAAALAAALLPTAAPAGASPVASEISAPGADGPLAGTLLSAEKASAPVVLIIPGSGPTDRDGNSPLGITSASYRLLAEALAQKGISAARIDKRGMFGSEAAVTDANKVTIAAYAADVGAWARSLTERTGQHCIWVAGHSEGGLVAIAAEADPHVCGLILISAMGRPFDVVLREQLAANPANAPILSDANGALDRLAKGEHVDVSAMHPALARGLFNPAVQDYLIDLIGHDPAAMLAATTKPLLIVAGSADLQIPLVDAEKLKAARPDATLSVIKGMTHVLKQASASDRAANMATYTDPSLAIDRSLVVDIIRFVRANSH</sequence>
<evidence type="ECO:0000259" key="2">
    <source>
        <dbReference type="Pfam" id="PF12146"/>
    </source>
</evidence>
<dbReference type="PANTHER" id="PTHR43265:SF1">
    <property type="entry name" value="ESTERASE ESTD"/>
    <property type="match status" value="1"/>
</dbReference>
<dbReference type="RefSeq" id="WP_062901545.1">
    <property type="nucleotide sequence ID" value="NZ_CP013342.1"/>
</dbReference>
<keyword evidence="1" id="KW-0732">Signal</keyword>
<dbReference type="InterPro" id="IPR053145">
    <property type="entry name" value="AB_hydrolase_Est10"/>
</dbReference>
<dbReference type="STRING" id="1219058.AOA14_08995"/>
<dbReference type="GO" id="GO:0052689">
    <property type="term" value="F:carboxylic ester hydrolase activity"/>
    <property type="evidence" value="ECO:0007669"/>
    <property type="project" value="TreeGrafter"/>
</dbReference>
<gene>
    <name evidence="3" type="ORF">AOA14_08995</name>
</gene>
<dbReference type="Pfam" id="PF12146">
    <property type="entry name" value="Hydrolase_4"/>
    <property type="match status" value="1"/>
</dbReference>
<reference evidence="3 4" key="2">
    <citation type="journal article" date="2016" name="Genome Announc.">
        <title>Complete Genome Sequence of Sphingopyxis terrae Strain 203-1 (NBRC 111660), a Polyethylene Glycol Degrader.</title>
        <authorList>
            <person name="Ohtsubo Y."/>
            <person name="Nonoyama S."/>
            <person name="Nagata Y."/>
            <person name="Numata M."/>
            <person name="Tsuchikane K."/>
            <person name="Hosoyama A."/>
            <person name="Yamazoe A."/>
            <person name="Tsuda M."/>
            <person name="Fujita N."/>
            <person name="Kawai F."/>
        </authorList>
    </citation>
    <scope>NUCLEOTIDE SEQUENCE [LARGE SCALE GENOMIC DNA]</scope>
    <source>
        <strain evidence="3 4">203-1</strain>
    </source>
</reference>
<dbReference type="Gene3D" id="3.40.50.1820">
    <property type="entry name" value="alpha/beta hydrolase"/>
    <property type="match status" value="1"/>
</dbReference>
<proteinExistence type="predicted"/>
<accession>A0A142VZM4</accession>
<dbReference type="Proteomes" id="UP000076234">
    <property type="component" value="Chromosome"/>
</dbReference>